<organism evidence="2 3">
    <name type="scientific">Adhaeretor mobilis</name>
    <dbReference type="NCBI Taxonomy" id="1930276"/>
    <lineage>
        <taxon>Bacteria</taxon>
        <taxon>Pseudomonadati</taxon>
        <taxon>Planctomycetota</taxon>
        <taxon>Planctomycetia</taxon>
        <taxon>Pirellulales</taxon>
        <taxon>Lacipirellulaceae</taxon>
        <taxon>Adhaeretor</taxon>
    </lineage>
</organism>
<proteinExistence type="predicted"/>
<accession>A0A517MRL3</accession>
<dbReference type="InterPro" id="IPR025350">
    <property type="entry name" value="DUF4254"/>
</dbReference>
<evidence type="ECO:0000256" key="1">
    <source>
        <dbReference type="SAM" id="Coils"/>
    </source>
</evidence>
<protein>
    <recommendedName>
        <fullName evidence="4">DUF4254 domain-containing protein</fullName>
    </recommendedName>
</protein>
<dbReference type="Proteomes" id="UP000319852">
    <property type="component" value="Chromosome"/>
</dbReference>
<dbReference type="RefSeq" id="WP_145057966.1">
    <property type="nucleotide sequence ID" value="NZ_CP036263.1"/>
</dbReference>
<reference evidence="2 3" key="1">
    <citation type="submission" date="2019-02" db="EMBL/GenBank/DDBJ databases">
        <title>Deep-cultivation of Planctomycetes and their phenomic and genomic characterization uncovers novel biology.</title>
        <authorList>
            <person name="Wiegand S."/>
            <person name="Jogler M."/>
            <person name="Boedeker C."/>
            <person name="Pinto D."/>
            <person name="Vollmers J."/>
            <person name="Rivas-Marin E."/>
            <person name="Kohn T."/>
            <person name="Peeters S.H."/>
            <person name="Heuer A."/>
            <person name="Rast P."/>
            <person name="Oberbeckmann S."/>
            <person name="Bunk B."/>
            <person name="Jeske O."/>
            <person name="Meyerdierks A."/>
            <person name="Storesund J.E."/>
            <person name="Kallscheuer N."/>
            <person name="Luecker S."/>
            <person name="Lage O.M."/>
            <person name="Pohl T."/>
            <person name="Merkel B.J."/>
            <person name="Hornburger P."/>
            <person name="Mueller R.-W."/>
            <person name="Bruemmer F."/>
            <person name="Labrenz M."/>
            <person name="Spormann A.M."/>
            <person name="Op den Camp H."/>
            <person name="Overmann J."/>
            <person name="Amann R."/>
            <person name="Jetten M.S.M."/>
            <person name="Mascher T."/>
            <person name="Medema M.H."/>
            <person name="Devos D.P."/>
            <person name="Kaster A.-K."/>
            <person name="Ovreas L."/>
            <person name="Rohde M."/>
            <person name="Galperin M.Y."/>
            <person name="Jogler C."/>
        </authorList>
    </citation>
    <scope>NUCLEOTIDE SEQUENCE [LARGE SCALE GENOMIC DNA]</scope>
    <source>
        <strain evidence="2 3">HG15A2</strain>
    </source>
</reference>
<gene>
    <name evidence="2" type="ORF">HG15A2_07820</name>
</gene>
<evidence type="ECO:0000313" key="3">
    <source>
        <dbReference type="Proteomes" id="UP000319852"/>
    </source>
</evidence>
<sequence length="217" mass="24596">MPEQASFSLPSSSSPSPSDSVSFVSAVLDLHRDTVAGWHEREPDNPYEGLLATICHQHQFNFLLWHEEDVARSHDVTDARIAMVKRAIDGYNQNRNDWIERIDEAIIESLGEAGVSPQNDAGLNTETPGSAIDRLSIMSLRIFHLEEQLDRDDVDQAHREKVTERIDRCRLQLADLSNSLSELLADLFAGEKLLKVYRQMKMYNDATLNPYLYNKAA</sequence>
<evidence type="ECO:0000313" key="2">
    <source>
        <dbReference type="EMBL" id="QDS97519.1"/>
    </source>
</evidence>
<dbReference type="OrthoDB" id="9805817at2"/>
<evidence type="ECO:0008006" key="4">
    <source>
        <dbReference type="Google" id="ProtNLM"/>
    </source>
</evidence>
<dbReference type="Pfam" id="PF14063">
    <property type="entry name" value="DUF4254"/>
    <property type="match status" value="1"/>
</dbReference>
<keyword evidence="3" id="KW-1185">Reference proteome</keyword>
<dbReference type="EMBL" id="CP036263">
    <property type="protein sequence ID" value="QDS97519.1"/>
    <property type="molecule type" value="Genomic_DNA"/>
</dbReference>
<dbReference type="KEGG" id="amob:HG15A2_07820"/>
<name>A0A517MRL3_9BACT</name>
<keyword evidence="1" id="KW-0175">Coiled coil</keyword>
<dbReference type="AlphaFoldDB" id="A0A517MRL3"/>
<feature type="coiled-coil region" evidence="1">
    <location>
        <begin position="159"/>
        <end position="186"/>
    </location>
</feature>